<accession>A0ABQ8K4Q3</accession>
<dbReference type="Proteomes" id="UP000814176">
    <property type="component" value="Unassembled WGS sequence"/>
</dbReference>
<keyword evidence="3" id="KW-1185">Reference proteome</keyword>
<feature type="region of interest" description="Disordered" evidence="1">
    <location>
        <begin position="1"/>
        <end position="25"/>
    </location>
</feature>
<comment type="caution">
    <text evidence="2">The sequence shown here is derived from an EMBL/GenBank/DDBJ whole genome shotgun (WGS) entry which is preliminary data.</text>
</comment>
<dbReference type="GeneID" id="72005515"/>
<sequence length="161" mass="18041">MQTSSRTQAGHSTNDHLAQAASSASAFPLTTESLNAARPGRMPASPDSQNQAMGVRLIWLTFQARVSKKLDTRLGMHMAAYEDNLLIEDIIARVLEIWNTTWVGKYPKALRRDEVLLRFEGNKLPIPGSDILLLADFYRLHTTGANKEIYVPKTRIRKIPP</sequence>
<dbReference type="RefSeq" id="XP_047774986.1">
    <property type="nucleotide sequence ID" value="XM_047924783.1"/>
</dbReference>
<evidence type="ECO:0000256" key="1">
    <source>
        <dbReference type="SAM" id="MobiDB-lite"/>
    </source>
</evidence>
<evidence type="ECO:0000313" key="2">
    <source>
        <dbReference type="EMBL" id="KAH9831940.1"/>
    </source>
</evidence>
<organism evidence="2 3">
    <name type="scientific">Rhodofomes roseus</name>
    <dbReference type="NCBI Taxonomy" id="34475"/>
    <lineage>
        <taxon>Eukaryota</taxon>
        <taxon>Fungi</taxon>
        <taxon>Dikarya</taxon>
        <taxon>Basidiomycota</taxon>
        <taxon>Agaricomycotina</taxon>
        <taxon>Agaricomycetes</taxon>
        <taxon>Polyporales</taxon>
        <taxon>Rhodofomes</taxon>
    </lineage>
</organism>
<reference evidence="2 3" key="1">
    <citation type="journal article" date="2021" name="Environ. Microbiol.">
        <title>Gene family expansions and transcriptome signatures uncover fungal adaptations to wood decay.</title>
        <authorList>
            <person name="Hage H."/>
            <person name="Miyauchi S."/>
            <person name="Viragh M."/>
            <person name="Drula E."/>
            <person name="Min B."/>
            <person name="Chaduli D."/>
            <person name="Navarro D."/>
            <person name="Favel A."/>
            <person name="Norest M."/>
            <person name="Lesage-Meessen L."/>
            <person name="Balint B."/>
            <person name="Merenyi Z."/>
            <person name="de Eugenio L."/>
            <person name="Morin E."/>
            <person name="Martinez A.T."/>
            <person name="Baldrian P."/>
            <person name="Stursova M."/>
            <person name="Martinez M.J."/>
            <person name="Novotny C."/>
            <person name="Magnuson J.K."/>
            <person name="Spatafora J.W."/>
            <person name="Maurice S."/>
            <person name="Pangilinan J."/>
            <person name="Andreopoulos W."/>
            <person name="LaButti K."/>
            <person name="Hundley H."/>
            <person name="Na H."/>
            <person name="Kuo A."/>
            <person name="Barry K."/>
            <person name="Lipzen A."/>
            <person name="Henrissat B."/>
            <person name="Riley R."/>
            <person name="Ahrendt S."/>
            <person name="Nagy L.G."/>
            <person name="Grigoriev I.V."/>
            <person name="Martin F."/>
            <person name="Rosso M.N."/>
        </authorList>
    </citation>
    <scope>NUCLEOTIDE SEQUENCE [LARGE SCALE GENOMIC DNA]</scope>
    <source>
        <strain evidence="2 3">CIRM-BRFM 1785</strain>
    </source>
</reference>
<protein>
    <submittedName>
        <fullName evidence="2">Uncharacterized protein</fullName>
    </submittedName>
</protein>
<dbReference type="EMBL" id="JADCUA010000023">
    <property type="protein sequence ID" value="KAH9831940.1"/>
    <property type="molecule type" value="Genomic_DNA"/>
</dbReference>
<proteinExistence type="predicted"/>
<gene>
    <name evidence="2" type="ORF">C8Q71DRAFT_778695</name>
</gene>
<evidence type="ECO:0000313" key="3">
    <source>
        <dbReference type="Proteomes" id="UP000814176"/>
    </source>
</evidence>
<name>A0ABQ8K4Q3_9APHY</name>